<evidence type="ECO:0000313" key="2">
    <source>
        <dbReference type="EMBL" id="PVH35295.1"/>
    </source>
</evidence>
<evidence type="ECO:0000256" key="1">
    <source>
        <dbReference type="SAM" id="MobiDB-lite"/>
    </source>
</evidence>
<dbReference type="AlphaFoldDB" id="A0A2T8IC97"/>
<name>A0A2T8IC97_9POAL</name>
<dbReference type="Proteomes" id="UP000243499">
    <property type="component" value="Chromosome 7"/>
</dbReference>
<reference evidence="2" key="1">
    <citation type="submission" date="2018-04" db="EMBL/GenBank/DDBJ databases">
        <title>WGS assembly of Panicum hallii.</title>
        <authorList>
            <person name="Lovell J."/>
            <person name="Jenkins J."/>
            <person name="Lowry D."/>
            <person name="Mamidi S."/>
            <person name="Sreedasyam A."/>
            <person name="Weng X."/>
            <person name="Barry K."/>
            <person name="Bonette J."/>
            <person name="Campitelli B."/>
            <person name="Daum C."/>
            <person name="Gordon S."/>
            <person name="Gould B."/>
            <person name="Lipzen A."/>
            <person name="Macqueen A."/>
            <person name="Palacio-Mejia J."/>
            <person name="Plott C."/>
            <person name="Shakirov E."/>
            <person name="Shu S."/>
            <person name="Yoshinaga Y."/>
            <person name="Zane M."/>
            <person name="Rokhsar D."/>
            <person name="Grimwood J."/>
            <person name="Schmutz J."/>
            <person name="Juenger T."/>
        </authorList>
    </citation>
    <scope>NUCLEOTIDE SEQUENCE [LARGE SCALE GENOMIC DNA]</scope>
    <source>
        <strain evidence="2">FIL2</strain>
    </source>
</reference>
<dbReference type="Gramene" id="PVH35295">
    <property type="protein sequence ID" value="PVH35295"/>
    <property type="gene ID" value="PAHAL_7G144300"/>
</dbReference>
<feature type="compositionally biased region" description="Basic and acidic residues" evidence="1">
    <location>
        <begin position="68"/>
        <end position="78"/>
    </location>
</feature>
<gene>
    <name evidence="2" type="ORF">PAHAL_7G144300</name>
</gene>
<protein>
    <submittedName>
        <fullName evidence="2">Uncharacterized protein</fullName>
    </submittedName>
</protein>
<feature type="region of interest" description="Disordered" evidence="1">
    <location>
        <begin position="1"/>
        <end position="109"/>
    </location>
</feature>
<dbReference type="EMBL" id="CM008052">
    <property type="protein sequence ID" value="PVH35295.1"/>
    <property type="molecule type" value="Genomic_DNA"/>
</dbReference>
<accession>A0A2T8IC97</accession>
<organism evidence="2">
    <name type="scientific">Panicum hallii</name>
    <dbReference type="NCBI Taxonomy" id="206008"/>
    <lineage>
        <taxon>Eukaryota</taxon>
        <taxon>Viridiplantae</taxon>
        <taxon>Streptophyta</taxon>
        <taxon>Embryophyta</taxon>
        <taxon>Tracheophyta</taxon>
        <taxon>Spermatophyta</taxon>
        <taxon>Magnoliopsida</taxon>
        <taxon>Liliopsida</taxon>
        <taxon>Poales</taxon>
        <taxon>Poaceae</taxon>
        <taxon>PACMAD clade</taxon>
        <taxon>Panicoideae</taxon>
        <taxon>Panicodae</taxon>
        <taxon>Paniceae</taxon>
        <taxon>Panicinae</taxon>
        <taxon>Panicum</taxon>
        <taxon>Panicum sect. Panicum</taxon>
    </lineage>
</organism>
<sequence>MTFPPSHSVELTNKKSRKGTSDSGGSIRFKSAGSTNQPEPISIEFPMSRGSNPLRREGKVLKPKIKKQTKEKGKKNDVSFESPAMHTRSKRVDPYSPAMSTRSKRRLNL</sequence>
<proteinExistence type="predicted"/>